<accession>A0A812E751</accession>
<protein>
    <submittedName>
        <fullName evidence="1">Uncharacterized protein</fullName>
    </submittedName>
</protein>
<proteinExistence type="predicted"/>
<reference evidence="1" key="1">
    <citation type="submission" date="2021-01" db="EMBL/GenBank/DDBJ databases">
        <authorList>
            <person name="Li R."/>
            <person name="Bekaert M."/>
        </authorList>
    </citation>
    <scope>NUCLEOTIDE SEQUENCE</scope>
    <source>
        <strain evidence="1">Farmed</strain>
    </source>
</reference>
<dbReference type="EMBL" id="CAHIKZ030004832">
    <property type="protein sequence ID" value="CAE1316121.1"/>
    <property type="molecule type" value="Genomic_DNA"/>
</dbReference>
<gene>
    <name evidence="1" type="ORF">SPHA_66936</name>
</gene>
<comment type="caution">
    <text evidence="1">The sequence shown here is derived from an EMBL/GenBank/DDBJ whole genome shotgun (WGS) entry which is preliminary data.</text>
</comment>
<keyword evidence="2" id="KW-1185">Reference proteome</keyword>
<organism evidence="1 2">
    <name type="scientific">Acanthosepion pharaonis</name>
    <name type="common">Pharaoh cuttlefish</name>
    <name type="synonym">Sepia pharaonis</name>
    <dbReference type="NCBI Taxonomy" id="158019"/>
    <lineage>
        <taxon>Eukaryota</taxon>
        <taxon>Metazoa</taxon>
        <taxon>Spiralia</taxon>
        <taxon>Lophotrochozoa</taxon>
        <taxon>Mollusca</taxon>
        <taxon>Cephalopoda</taxon>
        <taxon>Coleoidea</taxon>
        <taxon>Decapodiformes</taxon>
        <taxon>Sepiida</taxon>
        <taxon>Sepiina</taxon>
        <taxon>Sepiidae</taxon>
        <taxon>Acanthosepion</taxon>
    </lineage>
</organism>
<dbReference type="AlphaFoldDB" id="A0A812E751"/>
<name>A0A812E751_ACAPH</name>
<sequence length="283" mass="32192">MFFSSHLPDSTCFICFILPHFCLLHPSSYHSTSLVFVLVPPILRFPLSHPSCVCLRPTSLAFVSVPPRLRLSPSHLLCVCLRPTFFAFVPVPLPLCLNVPPPLHFSHPHLPYIFLVPQPSHLPSSTSFAIASFHPESSSLLLFASSHQTCLPHPPMFASTYSGPFSTWNICLNQLCTFFFLSHFPQMSLNLLLLLFTSIHSKHLTPPLPLVCLLPTSTFLKASYFMFHLHFYFPPFLIISFSTLQAYHHTHWVPNLPCSLSPPYTSIFSQPFPFFLCQHYHLF</sequence>
<dbReference type="Proteomes" id="UP000597762">
    <property type="component" value="Unassembled WGS sequence"/>
</dbReference>
<evidence type="ECO:0000313" key="2">
    <source>
        <dbReference type="Proteomes" id="UP000597762"/>
    </source>
</evidence>
<evidence type="ECO:0000313" key="1">
    <source>
        <dbReference type="EMBL" id="CAE1316121.1"/>
    </source>
</evidence>